<accession>A0A1U7M4V3</accession>
<evidence type="ECO:0000313" key="2">
    <source>
        <dbReference type="EMBL" id="OLS02343.1"/>
    </source>
</evidence>
<dbReference type="InterPro" id="IPR000644">
    <property type="entry name" value="CBS_dom"/>
</dbReference>
<gene>
    <name evidence="2" type="ORF">TICRE_17300</name>
</gene>
<dbReference type="RefSeq" id="WP_075727127.1">
    <property type="nucleotide sequence ID" value="NZ_LTDM01000032.1"/>
</dbReference>
<dbReference type="EMBL" id="LTDM01000032">
    <property type="protein sequence ID" value="OLS02343.1"/>
    <property type="molecule type" value="Genomic_DNA"/>
</dbReference>
<dbReference type="InterPro" id="IPR046342">
    <property type="entry name" value="CBS_dom_sf"/>
</dbReference>
<keyword evidence="3" id="KW-1185">Reference proteome</keyword>
<dbReference type="AlphaFoldDB" id="A0A1U7M4V3"/>
<reference evidence="2 3" key="1">
    <citation type="submission" date="2016-02" db="EMBL/GenBank/DDBJ databases">
        <title>Genome sequence of Tissierella creatinophila DSM 6911.</title>
        <authorList>
            <person name="Poehlein A."/>
            <person name="Daniel R."/>
        </authorList>
    </citation>
    <scope>NUCLEOTIDE SEQUENCE [LARGE SCALE GENOMIC DNA]</scope>
    <source>
        <strain evidence="2 3">DSM 6911</strain>
    </source>
</reference>
<dbReference type="OrthoDB" id="1790451at2"/>
<name>A0A1U7M4V3_TISCR</name>
<dbReference type="Pfam" id="PF00571">
    <property type="entry name" value="CBS"/>
    <property type="match status" value="1"/>
</dbReference>
<dbReference type="SUPFAM" id="SSF54631">
    <property type="entry name" value="CBS-domain pair"/>
    <property type="match status" value="1"/>
</dbReference>
<proteinExistence type="predicted"/>
<evidence type="ECO:0000313" key="3">
    <source>
        <dbReference type="Proteomes" id="UP000186112"/>
    </source>
</evidence>
<comment type="caution">
    <text evidence="2">The sequence shown here is derived from an EMBL/GenBank/DDBJ whole genome shotgun (WGS) entry which is preliminary data.</text>
</comment>
<evidence type="ECO:0000259" key="1">
    <source>
        <dbReference type="Pfam" id="PF00571"/>
    </source>
</evidence>
<organism evidence="2 3">
    <name type="scientific">Tissierella creatinophila DSM 6911</name>
    <dbReference type="NCBI Taxonomy" id="1123403"/>
    <lineage>
        <taxon>Bacteria</taxon>
        <taxon>Bacillati</taxon>
        <taxon>Bacillota</taxon>
        <taxon>Tissierellia</taxon>
        <taxon>Tissierellales</taxon>
        <taxon>Tissierellaceae</taxon>
        <taxon>Tissierella</taxon>
    </lineage>
</organism>
<dbReference type="Proteomes" id="UP000186112">
    <property type="component" value="Unassembled WGS sequence"/>
</dbReference>
<protein>
    <recommendedName>
        <fullName evidence="1">CBS domain-containing protein</fullName>
    </recommendedName>
</protein>
<sequence length="119" mass="13711">MNTTKVLEGIDKNYPYILFDRNNDIIKLNGSKQKMEKIPAIDSEGDYLGMITSTKENITFKDIEKSQFISSNFPMMKAVEFLFKEGLKVVPIVDDNNNYLGMFSLDRGYREILKGLENK</sequence>
<feature type="domain" description="CBS" evidence="1">
    <location>
        <begin position="68"/>
        <end position="106"/>
    </location>
</feature>